<keyword evidence="5 6" id="KW-0472">Membrane</keyword>
<dbReference type="Pfam" id="PF23489">
    <property type="entry name" value="V-ATPase_su_f"/>
    <property type="match status" value="1"/>
</dbReference>
<dbReference type="EMBL" id="JAOYFB010000001">
    <property type="protein sequence ID" value="KAK4002380.1"/>
    <property type="molecule type" value="Genomic_DNA"/>
</dbReference>
<reference evidence="7 8" key="1">
    <citation type="journal article" date="2023" name="Nucleic Acids Res.">
        <title>The hologenome of Daphnia magna reveals possible DNA methylation and microbiome-mediated evolution of the host genome.</title>
        <authorList>
            <person name="Chaturvedi A."/>
            <person name="Li X."/>
            <person name="Dhandapani V."/>
            <person name="Marshall H."/>
            <person name="Kissane S."/>
            <person name="Cuenca-Cambronero M."/>
            <person name="Asole G."/>
            <person name="Calvet F."/>
            <person name="Ruiz-Romero M."/>
            <person name="Marangio P."/>
            <person name="Guigo R."/>
            <person name="Rago D."/>
            <person name="Mirbahai L."/>
            <person name="Eastwood N."/>
            <person name="Colbourne J.K."/>
            <person name="Zhou J."/>
            <person name="Mallon E."/>
            <person name="Orsini L."/>
        </authorList>
    </citation>
    <scope>NUCLEOTIDE SEQUENCE [LARGE SCALE GENOMIC DNA]</scope>
    <source>
        <strain evidence="7">LRV0_1</strain>
    </source>
</reference>
<evidence type="ECO:0000256" key="5">
    <source>
        <dbReference type="ARBA" id="ARBA00023136"/>
    </source>
</evidence>
<dbReference type="PANTHER" id="PTHR31733">
    <property type="entry name" value="RIBONUCLEASE KAPPA"/>
    <property type="match status" value="1"/>
</dbReference>
<accession>A0ABQ9YPG2</accession>
<dbReference type="InterPro" id="IPR056552">
    <property type="entry name" value="Ribonucl_Kappa"/>
</dbReference>
<comment type="similarity">
    <text evidence="2">Belongs to the RNase K family.</text>
</comment>
<evidence type="ECO:0000313" key="8">
    <source>
        <dbReference type="Proteomes" id="UP001234178"/>
    </source>
</evidence>
<evidence type="ECO:0000256" key="6">
    <source>
        <dbReference type="SAM" id="Phobius"/>
    </source>
</evidence>
<proteinExistence type="inferred from homology"/>
<feature type="transmembrane region" description="Helical" evidence="6">
    <location>
        <begin position="37"/>
        <end position="59"/>
    </location>
</feature>
<comment type="caution">
    <text evidence="7">The sequence shown here is derived from an EMBL/GenBank/DDBJ whole genome shotgun (WGS) entry which is preliminary data.</text>
</comment>
<dbReference type="Proteomes" id="UP001234178">
    <property type="component" value="Unassembled WGS sequence"/>
</dbReference>
<organism evidence="7 8">
    <name type="scientific">Daphnia magna</name>
    <dbReference type="NCBI Taxonomy" id="35525"/>
    <lineage>
        <taxon>Eukaryota</taxon>
        <taxon>Metazoa</taxon>
        <taxon>Ecdysozoa</taxon>
        <taxon>Arthropoda</taxon>
        <taxon>Crustacea</taxon>
        <taxon>Branchiopoda</taxon>
        <taxon>Diplostraca</taxon>
        <taxon>Cladocera</taxon>
        <taxon>Anomopoda</taxon>
        <taxon>Daphniidae</taxon>
        <taxon>Daphnia</taxon>
    </lineage>
</organism>
<comment type="subcellular location">
    <subcellularLocation>
        <location evidence="1">Membrane</location>
        <topology evidence="1">Multi-pass membrane protein</topology>
    </subcellularLocation>
</comment>
<gene>
    <name evidence="7" type="ORF">OUZ56_004211</name>
</gene>
<evidence type="ECO:0000256" key="4">
    <source>
        <dbReference type="ARBA" id="ARBA00022989"/>
    </source>
</evidence>
<keyword evidence="4 6" id="KW-1133">Transmembrane helix</keyword>
<keyword evidence="8" id="KW-1185">Reference proteome</keyword>
<evidence type="ECO:0000256" key="3">
    <source>
        <dbReference type="ARBA" id="ARBA00022692"/>
    </source>
</evidence>
<evidence type="ECO:0000256" key="2">
    <source>
        <dbReference type="ARBA" id="ARBA00008458"/>
    </source>
</evidence>
<keyword evidence="3 6" id="KW-0812">Transmembrane</keyword>
<name>A0ABQ9YPG2_9CRUS</name>
<sequence length="124" mass="14107">MTIGITPSLTSSYTDCLLICLSVLLQEKMPFCGPKCSLCCTIVSIWGIVQLVLMGVFFYTHSVALAEDLTLKEHYDDLNEFYKDVNASYEQNAYNCWIAALIYLVTLCVSVHQFWLNNRVSYQV</sequence>
<evidence type="ECO:0000313" key="7">
    <source>
        <dbReference type="EMBL" id="KAK4002380.1"/>
    </source>
</evidence>
<protein>
    <submittedName>
        <fullName evidence="7">Uncharacterized protein</fullName>
    </submittedName>
</protein>
<evidence type="ECO:0000256" key="1">
    <source>
        <dbReference type="ARBA" id="ARBA00004141"/>
    </source>
</evidence>
<feature type="transmembrane region" description="Helical" evidence="6">
    <location>
        <begin position="97"/>
        <end position="116"/>
    </location>
</feature>
<dbReference type="InterPro" id="IPR026770">
    <property type="entry name" value="RNase_K"/>
</dbReference>